<proteinExistence type="predicted"/>
<organism evidence="1 2">
    <name type="scientific">Cetraspora pellucida</name>
    <dbReference type="NCBI Taxonomy" id="1433469"/>
    <lineage>
        <taxon>Eukaryota</taxon>
        <taxon>Fungi</taxon>
        <taxon>Fungi incertae sedis</taxon>
        <taxon>Mucoromycota</taxon>
        <taxon>Glomeromycotina</taxon>
        <taxon>Glomeromycetes</taxon>
        <taxon>Diversisporales</taxon>
        <taxon>Gigasporaceae</taxon>
        <taxon>Cetraspora</taxon>
    </lineage>
</organism>
<evidence type="ECO:0000313" key="1">
    <source>
        <dbReference type="EMBL" id="CAG8677895.1"/>
    </source>
</evidence>
<feature type="non-terminal residue" evidence="1">
    <location>
        <position position="175"/>
    </location>
</feature>
<accession>A0ACA9NVB4</accession>
<reference evidence="1" key="1">
    <citation type="submission" date="2021-06" db="EMBL/GenBank/DDBJ databases">
        <authorList>
            <person name="Kallberg Y."/>
            <person name="Tangrot J."/>
            <person name="Rosling A."/>
        </authorList>
    </citation>
    <scope>NUCLEOTIDE SEQUENCE</scope>
    <source>
        <strain evidence="1">28 12/20/2015</strain>
    </source>
</reference>
<dbReference type="Proteomes" id="UP000789366">
    <property type="component" value="Unassembled WGS sequence"/>
</dbReference>
<dbReference type="EMBL" id="CAJVPW010017683">
    <property type="protein sequence ID" value="CAG8677895.1"/>
    <property type="molecule type" value="Genomic_DNA"/>
</dbReference>
<name>A0ACA9NVB4_9GLOM</name>
<comment type="caution">
    <text evidence="1">The sequence shown here is derived from an EMBL/GenBank/DDBJ whole genome shotgun (WGS) entry which is preliminary data.</text>
</comment>
<evidence type="ECO:0000313" key="2">
    <source>
        <dbReference type="Proteomes" id="UP000789366"/>
    </source>
</evidence>
<gene>
    <name evidence="1" type="ORF">SPELUC_LOCUS9998</name>
</gene>
<sequence length="175" mass="20979">MSVFLIVGSISLSCNSQEPNDLKYHKTIIEKETFNNNSKYNEEDCEDYNKDCENYNKKHNEEYNEKYNRKHNEEYNEKYNEKYNKKYNEKDNEKGSNKDSENSNKKDSENGNKDNSEEFDSKYINFGLQLFQIKNEYNISEAIFNKILKTLKIFRVTLYRLQKLLGNLVPFKPKL</sequence>
<protein>
    <submittedName>
        <fullName evidence="1">2040_t:CDS:1</fullName>
    </submittedName>
</protein>
<keyword evidence="2" id="KW-1185">Reference proteome</keyword>